<feature type="region of interest" description="Disordered" evidence="1">
    <location>
        <begin position="379"/>
        <end position="405"/>
    </location>
</feature>
<evidence type="ECO:0000313" key="3">
    <source>
        <dbReference type="Proteomes" id="UP000752171"/>
    </source>
</evidence>
<evidence type="ECO:0000313" key="2">
    <source>
        <dbReference type="EMBL" id="KAG9269667.1"/>
    </source>
</evidence>
<proteinExistence type="predicted"/>
<sequence length="1972" mass="216360">MEDSGMSDMDDIANRKAWMKPESRVSDPELPTHSPDEEESPMDLYLSRYGMSSPLQVLSGSEEDTQMETVNVFFERLKSVSASEDSSRQRHSSNVGREMTGDLKGFAEMPVVSQASEKNKSMQKESYYSHGFTKSTANELAVGAHVFTCPDTDKMVIKEKHGSAETRRRVSQETRLKSSLGKVLCSALANGKDLISQNQEEAKKDANSQLLIISDSDSKELLVCQGQASSITPRRRRKKKKRMCLESIEPDHGHVVQYHYKQSESDDDVFVRRKELDTEVCLLGDCSTGPGAKIDNILESFPIPQQSLSGNVMEPTVVCPNSPTTNSPSTLTAAQNKIRLDFMHEMSDLTGKQASAGQLAKPVNLMAIETGVPVKKAEPLMLPSDDSTSAPTNGDDVRSHSQLNSNLPSEIKAALKTSEDLPASFSTSDQIKAITMAAVNPESSENHLVLYSKEMNNVNEDCKSLMLQHTGNPEMNREALLALLPSNPAGISQPTLKFKSSDTTSQFEHNLTLSDSQCDKSGAAFQTKTSASDTISCVTFPVITETISETLSELHDNATMRQNLTCFSHESFSSEHKNVHEMLPGICDSALPRQSDPLNVEKAIIIPKESPKSGNVHDIQMKASQLYPSLDTVKDTGTKPKVKNSSKHAGMVNESENGRQSLHSKSEVWKEEFSKSLKLNGITDMPGCKKGDHLREVEISLLSPAAENRNEKTMKCQPLEQIAGLESQLKENSQSTTIIATSDEETGEANSLLSPCSIMEGNTSLIPESTVDVLSNINTNDLEEDCEVHYIPPHHPSKDLEALLNAAKKGVTSHTAKSIDGADQTLLNSISPRNEKVAPVIPHCSPLSPAMLGTASTLPESVGGIEQTSLNINTNCDEVKGNVHHVPHNVSSSHTEVSFSTAKKGMRSLIPESVNGAEQTSLTIITTNNEEKDKVQHATPQCPSKDPDVSINPIMEGRGSSIPVAIIEAEQTSLKIITTGDEEKGKLHHVPPSCPLKDPEVSPIAIIESTTSQVYESIGKVQQTSLNGNISVEEEKGKVLHVTPDFTSRVPEMSCIPKSISGEEHTSINVIATGKDDKWKVHHVPPHYPSKDTDVLLSPIMKSTASPFPVANSGAEQTTLNISTTGDVEEVPKVLLHCPSKDPGVSLQTIKNATVPPISAAEQISRDLITKDSLKDLDSSPSALMECPSSPITDTTDKGEHLSSHISITGEEKCGTHDVSQPSSSKYHELHLGAVKPDMECQVNGAKTPETLDNNKEHLHSQDEDCREQISPSLKSEDTTSLPVSGIGKDGEKVDCLFSASQDWRMEELSLKKMTKAGQPFIKITGPEIKLEDTEGNKCISGDDNDHELSSSAIMKSMESLPLPQGIEDVECTPTDSIIGVKEKLKVPSIPQQSKLEEHELFPSEIIEDIPSPLVATPSPTFDLVDEAKVMETSSAESQSLRPVYAISSFWNEMEKLTINDILRLRLVGQAQHPSVLLQPEDSGIADVSDAADSGYFTHLDDSKPDRSSGDMSYISDFDEELAQLQTQEAARLDEGSRDSPNSGSYMWENDLNPTGTGTGMEEMFMLNPETAISSPFYRDNAQQCFRKMCKNISVQNLQALETQPLRKILRNASLISLHSVHSTHSIHSEVEDDYIDPFDRVEASSPVYLSDEEEEMESPGITFSEIIQYLFGGDEPERCTSPAENIAASYLDGTGTSVPETYDHFFSEFEAGSIFNPLADDTSSSSNTELVPIFSCTRSANRNLQFPEVYDYFFLDDSPVHSDEDEEFDYTSIQVITRHDHMAAQSHNAVAEPDEYEDIPPQENSSWNFLRNNPLSLRRIRRTGFTAPPEDSSSWALTPVKHNGRSHQRGIQPINAIGPDERPFQDPLLLSLENRIFRQLANQQKIQQEIQTAVADPRLDAPLMPLKQADMCLVCIAFASWVLKSANPQGADMWKAALLANISALSAIRYLRRYMRDEATKKTPLRQIEPA</sequence>
<dbReference type="PANTHER" id="PTHR47282">
    <property type="entry name" value="PGC-1 AND ERR-INDUCED REGULATOR IN MUSCLE PROTEIN 1"/>
    <property type="match status" value="1"/>
</dbReference>
<feature type="region of interest" description="Disordered" evidence="1">
    <location>
        <begin position="1827"/>
        <end position="1859"/>
    </location>
</feature>
<feature type="compositionally biased region" description="Acidic residues" evidence="1">
    <location>
        <begin position="1"/>
        <end position="11"/>
    </location>
</feature>
<protein>
    <submittedName>
        <fullName evidence="2">PGC-1 and ERR-induced regulator in muscle protein 1</fullName>
    </submittedName>
</protein>
<dbReference type="PANTHER" id="PTHR47282:SF1">
    <property type="entry name" value="PGC-1 AND ERR-INDUCED REGULATOR IN MUSCLE PROTEIN 1"/>
    <property type="match status" value="1"/>
</dbReference>
<feature type="region of interest" description="Disordered" evidence="1">
    <location>
        <begin position="631"/>
        <end position="667"/>
    </location>
</feature>
<organism evidence="2 3">
    <name type="scientific">Astyanax mexicanus</name>
    <name type="common">Blind cave fish</name>
    <name type="synonym">Astyanax fasciatus mexicanus</name>
    <dbReference type="NCBI Taxonomy" id="7994"/>
    <lineage>
        <taxon>Eukaryota</taxon>
        <taxon>Metazoa</taxon>
        <taxon>Chordata</taxon>
        <taxon>Craniata</taxon>
        <taxon>Vertebrata</taxon>
        <taxon>Euteleostomi</taxon>
        <taxon>Actinopterygii</taxon>
        <taxon>Neopterygii</taxon>
        <taxon>Teleostei</taxon>
        <taxon>Ostariophysi</taxon>
        <taxon>Characiformes</taxon>
        <taxon>Characoidei</taxon>
        <taxon>Acestrorhamphidae</taxon>
        <taxon>Acestrorhamphinae</taxon>
        <taxon>Astyanax</taxon>
    </lineage>
</organism>
<comment type="caution">
    <text evidence="2">The sequence shown here is derived from an EMBL/GenBank/DDBJ whole genome shotgun (WGS) entry which is preliminary data.</text>
</comment>
<dbReference type="GO" id="GO:0005634">
    <property type="term" value="C:nucleus"/>
    <property type="evidence" value="ECO:0007669"/>
    <property type="project" value="TreeGrafter"/>
</dbReference>
<evidence type="ECO:0000256" key="1">
    <source>
        <dbReference type="SAM" id="MobiDB-lite"/>
    </source>
</evidence>
<dbReference type="EMBL" id="JAICCE010000013">
    <property type="protein sequence ID" value="KAG9269667.1"/>
    <property type="molecule type" value="Genomic_DNA"/>
</dbReference>
<gene>
    <name evidence="2" type="primary">PERM1</name>
    <name evidence="2" type="ORF">AMEX_G16723</name>
</gene>
<name>A0A8T2LFM5_ASTMX</name>
<accession>A0A8T2LFM5</accession>
<feature type="region of interest" description="Disordered" evidence="1">
    <location>
        <begin position="1179"/>
        <end position="1200"/>
    </location>
</feature>
<reference evidence="2 3" key="1">
    <citation type="submission" date="2021-07" db="EMBL/GenBank/DDBJ databases">
        <authorList>
            <person name="Imarazene B."/>
            <person name="Zahm M."/>
            <person name="Klopp C."/>
            <person name="Cabau C."/>
            <person name="Beille S."/>
            <person name="Jouanno E."/>
            <person name="Castinel A."/>
            <person name="Lluch J."/>
            <person name="Gil L."/>
            <person name="Kuchtly C."/>
            <person name="Lopez Roques C."/>
            <person name="Donnadieu C."/>
            <person name="Parrinello H."/>
            <person name="Journot L."/>
            <person name="Du K."/>
            <person name="Schartl M."/>
            <person name="Retaux S."/>
            <person name="Guiguen Y."/>
        </authorList>
    </citation>
    <scope>NUCLEOTIDE SEQUENCE [LARGE SCALE GENOMIC DNA]</scope>
    <source>
        <strain evidence="2">Pach_M1</strain>
        <tissue evidence="2">Testis</tissue>
    </source>
</reference>
<feature type="region of interest" description="Disordered" evidence="1">
    <location>
        <begin position="1529"/>
        <end position="1555"/>
    </location>
</feature>
<dbReference type="GO" id="GO:0005737">
    <property type="term" value="C:cytoplasm"/>
    <property type="evidence" value="ECO:0007669"/>
    <property type="project" value="TreeGrafter"/>
</dbReference>
<feature type="compositionally biased region" description="Polar residues" evidence="1">
    <location>
        <begin position="654"/>
        <end position="663"/>
    </location>
</feature>
<feature type="region of interest" description="Disordered" evidence="1">
    <location>
        <begin position="1"/>
        <end position="43"/>
    </location>
</feature>
<dbReference type="GO" id="GO:0006355">
    <property type="term" value="P:regulation of DNA-templated transcription"/>
    <property type="evidence" value="ECO:0007669"/>
    <property type="project" value="InterPro"/>
</dbReference>
<feature type="region of interest" description="Disordered" evidence="1">
    <location>
        <begin position="80"/>
        <end position="100"/>
    </location>
</feature>
<dbReference type="Proteomes" id="UP000752171">
    <property type="component" value="Unassembled WGS sequence"/>
</dbReference>
<dbReference type="GO" id="GO:0014850">
    <property type="term" value="P:response to muscle activity"/>
    <property type="evidence" value="ECO:0007669"/>
    <property type="project" value="TreeGrafter"/>
</dbReference>
<dbReference type="InterPro" id="IPR043442">
    <property type="entry name" value="Perm1"/>
</dbReference>